<gene>
    <name evidence="1" type="ORF">HPB50_018151</name>
</gene>
<proteinExistence type="predicted"/>
<accession>A0ACB7RW39</accession>
<evidence type="ECO:0000313" key="2">
    <source>
        <dbReference type="Proteomes" id="UP000821845"/>
    </source>
</evidence>
<organism evidence="1 2">
    <name type="scientific">Hyalomma asiaticum</name>
    <name type="common">Tick</name>
    <dbReference type="NCBI Taxonomy" id="266040"/>
    <lineage>
        <taxon>Eukaryota</taxon>
        <taxon>Metazoa</taxon>
        <taxon>Ecdysozoa</taxon>
        <taxon>Arthropoda</taxon>
        <taxon>Chelicerata</taxon>
        <taxon>Arachnida</taxon>
        <taxon>Acari</taxon>
        <taxon>Parasitiformes</taxon>
        <taxon>Ixodida</taxon>
        <taxon>Ixodoidea</taxon>
        <taxon>Ixodidae</taxon>
        <taxon>Hyalomminae</taxon>
        <taxon>Hyalomma</taxon>
    </lineage>
</organism>
<keyword evidence="2" id="KW-1185">Reference proteome</keyword>
<comment type="caution">
    <text evidence="1">The sequence shown here is derived from an EMBL/GenBank/DDBJ whole genome shotgun (WGS) entry which is preliminary data.</text>
</comment>
<sequence length="250" mass="28266">MPTNAELSKKVEELEDKLNKLANGTNELMFGKILLRMKESGIDVVELKREVDSLSTSVQHLNGLVEDLRSRNATLTDENKHLRSQNQSLTRKVEELEQYSRLGNVEIRGVPCSQGEDCLEIVKSVGDKIGCPVLPNDLDVVHRVPTKSNDKKNIIARFCSRAKKADFVSKARKARLCLGDIGFSGQSNSPVFVNEHLTPCNKALFSKALTLKKERNWMFLWTDNCQIKARKTTTSKVLRIRDESDLNRIE</sequence>
<protein>
    <submittedName>
        <fullName evidence="1">Uncharacterized protein</fullName>
    </submittedName>
</protein>
<evidence type="ECO:0000313" key="1">
    <source>
        <dbReference type="EMBL" id="KAH6926420.1"/>
    </source>
</evidence>
<dbReference type="EMBL" id="CM023487">
    <property type="protein sequence ID" value="KAH6926420.1"/>
    <property type="molecule type" value="Genomic_DNA"/>
</dbReference>
<reference evidence="1" key="1">
    <citation type="submission" date="2020-05" db="EMBL/GenBank/DDBJ databases">
        <title>Large-scale comparative analyses of tick genomes elucidate their genetic diversity and vector capacities.</title>
        <authorList>
            <person name="Jia N."/>
            <person name="Wang J."/>
            <person name="Shi W."/>
            <person name="Du L."/>
            <person name="Sun Y."/>
            <person name="Zhan W."/>
            <person name="Jiang J."/>
            <person name="Wang Q."/>
            <person name="Zhang B."/>
            <person name="Ji P."/>
            <person name="Sakyi L.B."/>
            <person name="Cui X."/>
            <person name="Yuan T."/>
            <person name="Jiang B."/>
            <person name="Yang W."/>
            <person name="Lam T.T.-Y."/>
            <person name="Chang Q."/>
            <person name="Ding S."/>
            <person name="Wang X."/>
            <person name="Zhu J."/>
            <person name="Ruan X."/>
            <person name="Zhao L."/>
            <person name="Wei J."/>
            <person name="Que T."/>
            <person name="Du C."/>
            <person name="Cheng J."/>
            <person name="Dai P."/>
            <person name="Han X."/>
            <person name="Huang E."/>
            <person name="Gao Y."/>
            <person name="Liu J."/>
            <person name="Shao H."/>
            <person name="Ye R."/>
            <person name="Li L."/>
            <person name="Wei W."/>
            <person name="Wang X."/>
            <person name="Wang C."/>
            <person name="Yang T."/>
            <person name="Huo Q."/>
            <person name="Li W."/>
            <person name="Guo W."/>
            <person name="Chen H."/>
            <person name="Zhou L."/>
            <person name="Ni X."/>
            <person name="Tian J."/>
            <person name="Zhou Y."/>
            <person name="Sheng Y."/>
            <person name="Liu T."/>
            <person name="Pan Y."/>
            <person name="Xia L."/>
            <person name="Li J."/>
            <person name="Zhao F."/>
            <person name="Cao W."/>
        </authorList>
    </citation>
    <scope>NUCLEOTIDE SEQUENCE</scope>
    <source>
        <strain evidence="1">Hyas-2018</strain>
    </source>
</reference>
<name>A0ACB7RW39_HYAAI</name>
<dbReference type="Proteomes" id="UP000821845">
    <property type="component" value="Chromosome 7"/>
</dbReference>